<dbReference type="SUPFAM" id="SSF51126">
    <property type="entry name" value="Pectin lyase-like"/>
    <property type="match status" value="1"/>
</dbReference>
<comment type="pathway">
    <text evidence="1">Glycan metabolism; pectin degradation; 2-dehydro-3-deoxy-D-gluconate from pectin: step 1/5.</text>
</comment>
<dbReference type="GO" id="GO:0042545">
    <property type="term" value="P:cell wall modification"/>
    <property type="evidence" value="ECO:0007669"/>
    <property type="project" value="InterPro"/>
</dbReference>
<evidence type="ECO:0000256" key="5">
    <source>
        <dbReference type="ARBA" id="ARBA00023085"/>
    </source>
</evidence>
<dbReference type="PANTHER" id="PTHR31321:SF76">
    <property type="entry name" value="PECTINESTERASE 10-RELATED"/>
    <property type="match status" value="1"/>
</dbReference>
<evidence type="ECO:0000256" key="2">
    <source>
        <dbReference type="ARBA" id="ARBA00008891"/>
    </source>
</evidence>
<keyword evidence="5" id="KW-0063">Aspartyl esterase</keyword>
<gene>
    <name evidence="7" type="ORF">TAV2_LOCUS14296</name>
</gene>
<evidence type="ECO:0000256" key="3">
    <source>
        <dbReference type="ARBA" id="ARBA00013229"/>
    </source>
</evidence>
<feature type="domain" description="Pectinesterase catalytic" evidence="6">
    <location>
        <begin position="3"/>
        <end position="256"/>
    </location>
</feature>
<evidence type="ECO:0000256" key="4">
    <source>
        <dbReference type="ARBA" id="ARBA00022801"/>
    </source>
</evidence>
<protein>
    <recommendedName>
        <fullName evidence="3">pectinesterase</fullName>
        <ecNumber evidence="3">3.1.1.11</ecNumber>
    </recommendedName>
</protein>
<evidence type="ECO:0000313" key="8">
    <source>
        <dbReference type="Proteomes" id="UP000836841"/>
    </source>
</evidence>
<keyword evidence="4" id="KW-0378">Hydrolase</keyword>
<dbReference type="Gene3D" id="2.160.20.10">
    <property type="entry name" value="Single-stranded right-handed beta-helix, Pectin lyase-like"/>
    <property type="match status" value="1"/>
</dbReference>
<sequence length="267" mass="29341">MLEEVTIPKNKGYIYLQGEGIQKTIIAYDSHQATDTSATFTAFSDYIVISGVTFKNTYNVPLVTPLANPIIPAVAARMLGDKYLIIDSSFDGFQDTLFDALGRHYYKRCVISGGVDFIFGYAQSLFEECTLNLTVGTYAPENPYGVITAQGRKSPTDNGGFVFKDCTVSSAVKGKALLGRAWEPYARVIFYRSNLSDVILPIGWDAWRAKGQEGNTMFAEYGCTGAGADTSGRVAWMKKSSEKEVLNFSNVSFIDQDGWLNSLPIKV</sequence>
<dbReference type="EMBL" id="OU466860">
    <property type="protein sequence ID" value="CAH2060603.1"/>
    <property type="molecule type" value="Genomic_DNA"/>
</dbReference>
<dbReference type="Proteomes" id="UP000836841">
    <property type="component" value="Chromosome 4"/>
</dbReference>
<proteinExistence type="inferred from homology"/>
<comment type="similarity">
    <text evidence="2">Belongs to the pectinesterase family.</text>
</comment>
<evidence type="ECO:0000259" key="6">
    <source>
        <dbReference type="Pfam" id="PF01095"/>
    </source>
</evidence>
<evidence type="ECO:0000313" key="7">
    <source>
        <dbReference type="EMBL" id="CAH2060603.1"/>
    </source>
</evidence>
<name>A0AAU9SDP7_THLAR</name>
<accession>A0AAU9SDP7</accession>
<dbReference type="InterPro" id="IPR011050">
    <property type="entry name" value="Pectin_lyase_fold/virulence"/>
</dbReference>
<keyword evidence="8" id="KW-1185">Reference proteome</keyword>
<dbReference type="EC" id="3.1.1.11" evidence="3"/>
<dbReference type="AlphaFoldDB" id="A0AAU9SDP7"/>
<reference evidence="7 8" key="1">
    <citation type="submission" date="2022-03" db="EMBL/GenBank/DDBJ databases">
        <authorList>
            <person name="Nunn A."/>
            <person name="Chopra R."/>
            <person name="Nunn A."/>
            <person name="Contreras Garrido A."/>
        </authorList>
    </citation>
    <scope>NUCLEOTIDE SEQUENCE [LARGE SCALE GENOMIC DNA]</scope>
</reference>
<dbReference type="GO" id="GO:0045490">
    <property type="term" value="P:pectin catabolic process"/>
    <property type="evidence" value="ECO:0007669"/>
    <property type="project" value="TreeGrafter"/>
</dbReference>
<dbReference type="InterPro" id="IPR012334">
    <property type="entry name" value="Pectin_lyas_fold"/>
</dbReference>
<dbReference type="GO" id="GO:0030599">
    <property type="term" value="F:pectinesterase activity"/>
    <property type="evidence" value="ECO:0007669"/>
    <property type="project" value="UniProtKB-EC"/>
</dbReference>
<dbReference type="InterPro" id="IPR000070">
    <property type="entry name" value="Pectinesterase_cat"/>
</dbReference>
<dbReference type="Pfam" id="PF01095">
    <property type="entry name" value="Pectinesterase"/>
    <property type="match status" value="1"/>
</dbReference>
<organism evidence="7 8">
    <name type="scientific">Thlaspi arvense</name>
    <name type="common">Field penny-cress</name>
    <dbReference type="NCBI Taxonomy" id="13288"/>
    <lineage>
        <taxon>Eukaryota</taxon>
        <taxon>Viridiplantae</taxon>
        <taxon>Streptophyta</taxon>
        <taxon>Embryophyta</taxon>
        <taxon>Tracheophyta</taxon>
        <taxon>Spermatophyta</taxon>
        <taxon>Magnoliopsida</taxon>
        <taxon>eudicotyledons</taxon>
        <taxon>Gunneridae</taxon>
        <taxon>Pentapetalae</taxon>
        <taxon>rosids</taxon>
        <taxon>malvids</taxon>
        <taxon>Brassicales</taxon>
        <taxon>Brassicaceae</taxon>
        <taxon>Thlaspideae</taxon>
        <taxon>Thlaspi</taxon>
    </lineage>
</organism>
<evidence type="ECO:0000256" key="1">
    <source>
        <dbReference type="ARBA" id="ARBA00005184"/>
    </source>
</evidence>
<dbReference type="PANTHER" id="PTHR31321">
    <property type="entry name" value="ACYL-COA THIOESTER HYDROLASE YBHC-RELATED"/>
    <property type="match status" value="1"/>
</dbReference>